<evidence type="ECO:0000313" key="4">
    <source>
        <dbReference type="Proteomes" id="UP000294881"/>
    </source>
</evidence>
<dbReference type="Pfam" id="PF02515">
    <property type="entry name" value="CoA_transf_3"/>
    <property type="match status" value="1"/>
</dbReference>
<dbReference type="OrthoDB" id="9806585at2"/>
<proteinExistence type="predicted"/>
<dbReference type="RefSeq" id="WP_132008604.1">
    <property type="nucleotide sequence ID" value="NZ_JBHUNN010000002.1"/>
</dbReference>
<evidence type="ECO:0000313" key="3">
    <source>
        <dbReference type="EMBL" id="TCO11843.1"/>
    </source>
</evidence>
<dbReference type="GO" id="GO:0008410">
    <property type="term" value="F:CoA-transferase activity"/>
    <property type="evidence" value="ECO:0007669"/>
    <property type="project" value="TreeGrafter"/>
</dbReference>
<evidence type="ECO:0000256" key="2">
    <source>
        <dbReference type="SAM" id="MobiDB-lite"/>
    </source>
</evidence>
<sequence>MAPQPLKGVRVLELARVLAGPWSGQLLADLGADVVKVERAGVGDDTRQWGPPFLTGADGGDLGAAYYHATNRGKRSIAVNFEDAEGQALVRRLAAHADVVIENFKVGGLVKYGLDHASLRADHPALIWCSITGFGQNGPYAPRPGYDFMIQGLGGVMSLTGDPQGEPVKAGIAIADLFTGMYATVAILAALQGRRDSGVGCHIDMALLDTQVAVLSNQAMNYLVSGENPQRVGNAHVNVAPYQVFPAQDGHFIIASGTDPQFAHICDVLGLSELAQDPRYRHNADRIRHREELAALLAARTATFARDDILARLTAAGVPVGPINRLNDVFADPQVIHRGLRMDLPHPGVAGGSVPGVRSPIVMDGEPVVARRASPELGADGDDVRADPNWGGTAG</sequence>
<name>A0A4R2GRP2_9HYPH</name>
<gene>
    <name evidence="3" type="ORF">EV666_111120</name>
</gene>
<dbReference type="EMBL" id="SLWL01000011">
    <property type="protein sequence ID" value="TCO11843.1"/>
    <property type="molecule type" value="Genomic_DNA"/>
</dbReference>
<dbReference type="PANTHER" id="PTHR48207">
    <property type="entry name" value="SUCCINATE--HYDROXYMETHYLGLUTARATE COA-TRANSFERASE"/>
    <property type="match status" value="1"/>
</dbReference>
<dbReference type="AlphaFoldDB" id="A0A4R2GRP2"/>
<keyword evidence="4" id="KW-1185">Reference proteome</keyword>
<organism evidence="3 4">
    <name type="scientific">Camelimonas lactis</name>
    <dbReference type="NCBI Taxonomy" id="659006"/>
    <lineage>
        <taxon>Bacteria</taxon>
        <taxon>Pseudomonadati</taxon>
        <taxon>Pseudomonadota</taxon>
        <taxon>Alphaproteobacteria</taxon>
        <taxon>Hyphomicrobiales</taxon>
        <taxon>Chelatococcaceae</taxon>
        <taxon>Camelimonas</taxon>
    </lineage>
</organism>
<evidence type="ECO:0000256" key="1">
    <source>
        <dbReference type="ARBA" id="ARBA00022679"/>
    </source>
</evidence>
<accession>A0A4R2GRP2</accession>
<dbReference type="InterPro" id="IPR003673">
    <property type="entry name" value="CoA-Trfase_fam_III"/>
</dbReference>
<dbReference type="Proteomes" id="UP000294881">
    <property type="component" value="Unassembled WGS sequence"/>
</dbReference>
<dbReference type="Gene3D" id="3.30.1540.10">
    <property type="entry name" value="formyl-coa transferase, domain 3"/>
    <property type="match status" value="1"/>
</dbReference>
<protein>
    <submittedName>
        <fullName evidence="3">Crotonobetainyl-CoA:carnitine CoA-transferase CaiB-like acyl-CoA transferase</fullName>
    </submittedName>
</protein>
<comment type="caution">
    <text evidence="3">The sequence shown here is derived from an EMBL/GenBank/DDBJ whole genome shotgun (WGS) entry which is preliminary data.</text>
</comment>
<dbReference type="InterPro" id="IPR023606">
    <property type="entry name" value="CoA-Trfase_III_dom_1_sf"/>
</dbReference>
<dbReference type="PANTHER" id="PTHR48207:SF3">
    <property type="entry name" value="SUCCINATE--HYDROXYMETHYLGLUTARATE COA-TRANSFERASE"/>
    <property type="match status" value="1"/>
</dbReference>
<keyword evidence="1 3" id="KW-0808">Transferase</keyword>
<reference evidence="3 4" key="1">
    <citation type="submission" date="2019-03" db="EMBL/GenBank/DDBJ databases">
        <title>Genomic Encyclopedia of Type Strains, Phase IV (KMG-IV): sequencing the most valuable type-strain genomes for metagenomic binning, comparative biology and taxonomic classification.</title>
        <authorList>
            <person name="Goeker M."/>
        </authorList>
    </citation>
    <scope>NUCLEOTIDE SEQUENCE [LARGE SCALE GENOMIC DNA]</scope>
    <source>
        <strain evidence="3 4">DSM 22958</strain>
    </source>
</reference>
<dbReference type="Gene3D" id="3.40.50.10540">
    <property type="entry name" value="Crotonobetainyl-coa:carnitine coa-transferase, domain 1"/>
    <property type="match status" value="1"/>
</dbReference>
<dbReference type="InterPro" id="IPR044855">
    <property type="entry name" value="CoA-Trfase_III_dom3_sf"/>
</dbReference>
<dbReference type="InterPro" id="IPR050483">
    <property type="entry name" value="CoA-transferase_III_domain"/>
</dbReference>
<feature type="region of interest" description="Disordered" evidence="2">
    <location>
        <begin position="372"/>
        <end position="395"/>
    </location>
</feature>
<dbReference type="SUPFAM" id="SSF89796">
    <property type="entry name" value="CoA-transferase family III (CaiB/BaiF)"/>
    <property type="match status" value="1"/>
</dbReference>